<gene>
    <name evidence="2" type="ORF">DI616_07300</name>
</gene>
<evidence type="ECO:0000259" key="1">
    <source>
        <dbReference type="Pfam" id="PF13524"/>
    </source>
</evidence>
<name>A0A533I9L2_PARDE</name>
<dbReference type="EMBL" id="VAFL01000004">
    <property type="protein sequence ID" value="TKW67441.1"/>
    <property type="molecule type" value="Genomic_DNA"/>
</dbReference>
<sequence length="803" mass="88060">MGRRQAGGTRIGGQRLVPAPLPPADQVTIHISTCARRSDREKWGDTAFAEALARAIRNLGHKADLFFSGEMPSHSGAGDVVLRIAGPHLDDTVPGVPNLVWLISLPAYVSHRALARFQTVFTASAALTRQYALEGLPAKYLPQATDPDLFNPKRRPPDAELLPLVFVGNHGIRATRRLIKAVAALPGSQLSVWGDGWKGEIPDRFIRGTHLPHADLPALYARSRIVLNSHMNHMAQLGMMSNRSFDALAAGALVLSDRVQGFSAPDLPDLIQIDDLSKLESWLHTALDAPPASQVTRDARNAQIRRAFSFEARAAAIVNTATQLLSLGVHVPYPFTAHTARRETSGAKPVTLEMRDDAAPDNQHPVTEAIQTLDQALAAGPVILRMRLSDPASMPGIDSLPLAMLRAALAVRQILDVIARRTRLSGLELVHDAEGCGTGIIHPMMPDLRKAQALLKETGADVSQEAAGLALRAQRVIDQLLSPGDIGPILQPRRLTDADLVGVLRNQPLYRRDGPGNDLNPLKTHVALWPRRAPTTLSRPVGVFLHLYHAELAGLFAERLARIDAPIAVYVSTDTALKADQIAVHLPQAQIRVMPNRGRDIAPKFVGFRDAHSAHDIVLHLHGKRSTHARKLDGWMSHILDCLLPAPEEINRILSFFKDIDRIGIIAPQAYRPTLRSSHWAHDIEIAEELRFRLDLPAPLPDDDSLNFPAGSMFWARRTALQPLLDLPLSVSNFPPEAQQIDGTLAHATERMIGVVCLEGGFELMRVAPNGDKTFPKHKLMPASNAELRDWLERPDQTRRNEA</sequence>
<accession>A0A533I9L2</accession>
<evidence type="ECO:0000313" key="3">
    <source>
        <dbReference type="Proteomes" id="UP000315344"/>
    </source>
</evidence>
<dbReference type="AlphaFoldDB" id="A0A533I9L2"/>
<dbReference type="Proteomes" id="UP000315344">
    <property type="component" value="Unassembled WGS sequence"/>
</dbReference>
<reference evidence="2 3" key="1">
    <citation type="journal article" date="2017" name="Nat. Commun.">
        <title>In situ click chemistry generation of cyclooxygenase-2 inhibitors.</title>
        <authorList>
            <person name="Bhardwaj A."/>
            <person name="Kaur J."/>
            <person name="Wuest M."/>
            <person name="Wuest F."/>
        </authorList>
    </citation>
    <scope>NUCLEOTIDE SEQUENCE [LARGE SCALE GENOMIC DNA]</scope>
    <source>
        <strain evidence="2">S2_012_000_R3_94</strain>
    </source>
</reference>
<keyword evidence="2" id="KW-0808">Transferase</keyword>
<protein>
    <submittedName>
        <fullName evidence="2">Glycosyl transferase</fullName>
    </submittedName>
</protein>
<dbReference type="GO" id="GO:0016740">
    <property type="term" value="F:transferase activity"/>
    <property type="evidence" value="ECO:0007669"/>
    <property type="project" value="UniProtKB-KW"/>
</dbReference>
<evidence type="ECO:0000313" key="2">
    <source>
        <dbReference type="EMBL" id="TKW67441.1"/>
    </source>
</evidence>
<dbReference type="InterPro" id="IPR055259">
    <property type="entry name" value="YkvP/CgeB_Glyco_trans-like"/>
</dbReference>
<organism evidence="2 3">
    <name type="scientific">Paracoccus denitrificans</name>
    <dbReference type="NCBI Taxonomy" id="266"/>
    <lineage>
        <taxon>Bacteria</taxon>
        <taxon>Pseudomonadati</taxon>
        <taxon>Pseudomonadota</taxon>
        <taxon>Alphaproteobacteria</taxon>
        <taxon>Rhodobacterales</taxon>
        <taxon>Paracoccaceae</taxon>
        <taxon>Paracoccus</taxon>
    </lineage>
</organism>
<proteinExistence type="predicted"/>
<comment type="caution">
    <text evidence="2">The sequence shown here is derived from an EMBL/GenBank/DDBJ whole genome shotgun (WGS) entry which is preliminary data.</text>
</comment>
<dbReference type="InterPro" id="IPR007739">
    <property type="entry name" value="RgpF"/>
</dbReference>
<feature type="domain" description="Spore protein YkvP/CgeB glycosyl transferase-like" evidence="1">
    <location>
        <begin position="176"/>
        <end position="318"/>
    </location>
</feature>
<dbReference type="Pfam" id="PF13524">
    <property type="entry name" value="Glyco_trans_1_2"/>
    <property type="match status" value="1"/>
</dbReference>
<dbReference type="SUPFAM" id="SSF53756">
    <property type="entry name" value="UDP-Glycosyltransferase/glycogen phosphorylase"/>
    <property type="match status" value="1"/>
</dbReference>
<dbReference type="Pfam" id="PF05045">
    <property type="entry name" value="RgpF"/>
    <property type="match status" value="1"/>
</dbReference>